<protein>
    <recommendedName>
        <fullName evidence="3">DUF2442 domain-containing protein</fullName>
    </recommendedName>
</protein>
<gene>
    <name evidence="1" type="ORF">DCF15_18795</name>
</gene>
<organism evidence="1 2">
    <name type="scientific">Phormidesmis priestleyi</name>
    <dbReference type="NCBI Taxonomy" id="268141"/>
    <lineage>
        <taxon>Bacteria</taxon>
        <taxon>Bacillati</taxon>
        <taxon>Cyanobacteriota</taxon>
        <taxon>Cyanophyceae</taxon>
        <taxon>Leptolyngbyales</taxon>
        <taxon>Leptolyngbyaceae</taxon>
        <taxon>Phormidesmis</taxon>
    </lineage>
</organism>
<dbReference type="Gene3D" id="3.30.2020.40">
    <property type="entry name" value="Uncharacterised protein PF10387, DUF2442"/>
    <property type="match status" value="1"/>
</dbReference>
<accession>A0A2W4WSX5</accession>
<dbReference type="Proteomes" id="UP000249794">
    <property type="component" value="Unassembled WGS sequence"/>
</dbReference>
<sequence length="93" mass="10242">MLATKLITTLIEAVSYEAKGRCFEISLDNGSRLLVPVDLLVMELWEDGQLKAAPRPTDAQLSTVRVWSGGHSIDIDCIKQNFGLEQLLRAIAS</sequence>
<reference evidence="2" key="1">
    <citation type="submission" date="2018-04" db="EMBL/GenBank/DDBJ databases">
        <authorList>
            <person name="Cornet L."/>
        </authorList>
    </citation>
    <scope>NUCLEOTIDE SEQUENCE [LARGE SCALE GENOMIC DNA]</scope>
</reference>
<comment type="caution">
    <text evidence="1">The sequence shown here is derived from an EMBL/GenBank/DDBJ whole genome shotgun (WGS) entry which is preliminary data.</text>
</comment>
<name>A0A2W4WSX5_9CYAN</name>
<proteinExistence type="predicted"/>
<reference evidence="1 2" key="2">
    <citation type="submission" date="2018-06" db="EMBL/GenBank/DDBJ databases">
        <title>Metagenomic assembly of (sub)arctic Cyanobacteria and their associated microbiome from non-axenic cultures.</title>
        <authorList>
            <person name="Baurain D."/>
        </authorList>
    </citation>
    <scope>NUCLEOTIDE SEQUENCE [LARGE SCALE GENOMIC DNA]</scope>
    <source>
        <strain evidence="1">ULC027bin1</strain>
    </source>
</reference>
<evidence type="ECO:0000313" key="1">
    <source>
        <dbReference type="EMBL" id="PZO47640.1"/>
    </source>
</evidence>
<evidence type="ECO:0008006" key="3">
    <source>
        <dbReference type="Google" id="ProtNLM"/>
    </source>
</evidence>
<dbReference type="AlphaFoldDB" id="A0A2W4WSX5"/>
<evidence type="ECO:0000313" key="2">
    <source>
        <dbReference type="Proteomes" id="UP000249794"/>
    </source>
</evidence>
<dbReference type="EMBL" id="QBMP01000266">
    <property type="protein sequence ID" value="PZO47640.1"/>
    <property type="molecule type" value="Genomic_DNA"/>
</dbReference>